<evidence type="ECO:0000313" key="9">
    <source>
        <dbReference type="EMBL" id="CAB4568590.1"/>
    </source>
</evidence>
<protein>
    <recommendedName>
        <fullName evidence="3">3-phosphoshikimate 1-carboxyvinyltransferase</fullName>
        <ecNumber evidence="3">2.5.1.19</ecNumber>
    </recommendedName>
</protein>
<evidence type="ECO:0000256" key="7">
    <source>
        <dbReference type="ARBA" id="ARBA00044633"/>
    </source>
</evidence>
<dbReference type="InterPro" id="IPR013792">
    <property type="entry name" value="RNA3'P_cycl/enolpyr_Trfase_a/b"/>
</dbReference>
<dbReference type="PANTHER" id="PTHR21090">
    <property type="entry name" value="AROM/DEHYDROQUINATE SYNTHASE"/>
    <property type="match status" value="1"/>
</dbReference>
<gene>
    <name evidence="9" type="ORF">UFOPK1726_00141</name>
</gene>
<reference evidence="9" key="1">
    <citation type="submission" date="2020-05" db="EMBL/GenBank/DDBJ databases">
        <authorList>
            <person name="Chiriac C."/>
            <person name="Salcher M."/>
            <person name="Ghai R."/>
            <person name="Kavagutti S V."/>
        </authorList>
    </citation>
    <scope>NUCLEOTIDE SEQUENCE</scope>
</reference>
<dbReference type="InterPro" id="IPR001986">
    <property type="entry name" value="Enolpyruvate_Tfrase_dom"/>
</dbReference>
<evidence type="ECO:0000256" key="4">
    <source>
        <dbReference type="ARBA" id="ARBA00022605"/>
    </source>
</evidence>
<feature type="domain" description="Enolpyruvate transferase" evidence="8">
    <location>
        <begin position="19"/>
        <end position="422"/>
    </location>
</feature>
<dbReference type="CDD" id="cd01556">
    <property type="entry name" value="EPSP_synthase"/>
    <property type="match status" value="1"/>
</dbReference>
<evidence type="ECO:0000256" key="1">
    <source>
        <dbReference type="ARBA" id="ARBA00004811"/>
    </source>
</evidence>
<comment type="pathway">
    <text evidence="1">Metabolic intermediate biosynthesis; chorismate biosynthesis; chorismate from D-erythrose 4-phosphate and phosphoenolpyruvate: step 6/7.</text>
</comment>
<dbReference type="PROSITE" id="PS00104">
    <property type="entry name" value="EPSP_SYNTHASE_1"/>
    <property type="match status" value="1"/>
</dbReference>
<comment type="catalytic activity">
    <reaction evidence="7">
        <text>3-phosphoshikimate + phosphoenolpyruvate = 5-O-(1-carboxyvinyl)-3-phosphoshikimate + phosphate</text>
        <dbReference type="Rhea" id="RHEA:21256"/>
        <dbReference type="ChEBI" id="CHEBI:43474"/>
        <dbReference type="ChEBI" id="CHEBI:57701"/>
        <dbReference type="ChEBI" id="CHEBI:58702"/>
        <dbReference type="ChEBI" id="CHEBI:145989"/>
        <dbReference type="EC" id="2.5.1.19"/>
    </reaction>
    <physiologicalReaction direction="left-to-right" evidence="7">
        <dbReference type="Rhea" id="RHEA:21257"/>
    </physiologicalReaction>
</comment>
<dbReference type="GO" id="GO:0009423">
    <property type="term" value="P:chorismate biosynthetic process"/>
    <property type="evidence" value="ECO:0007669"/>
    <property type="project" value="UniProtKB-UniPathway"/>
</dbReference>
<dbReference type="GO" id="GO:0003866">
    <property type="term" value="F:3-phosphoshikimate 1-carboxyvinyltransferase activity"/>
    <property type="evidence" value="ECO:0007669"/>
    <property type="project" value="UniProtKB-EC"/>
</dbReference>
<keyword evidence="6" id="KW-0057">Aromatic amino acid biosynthesis</keyword>
<dbReference type="GO" id="GO:0009073">
    <property type="term" value="P:aromatic amino acid family biosynthetic process"/>
    <property type="evidence" value="ECO:0007669"/>
    <property type="project" value="UniProtKB-KW"/>
</dbReference>
<dbReference type="Pfam" id="PF00275">
    <property type="entry name" value="EPSP_synthase"/>
    <property type="match status" value="1"/>
</dbReference>
<dbReference type="AlphaFoldDB" id="A0A6J6DWN6"/>
<evidence type="ECO:0000256" key="2">
    <source>
        <dbReference type="ARBA" id="ARBA00009948"/>
    </source>
</evidence>
<dbReference type="PROSITE" id="PS00885">
    <property type="entry name" value="EPSP_SYNTHASE_2"/>
    <property type="match status" value="1"/>
</dbReference>
<dbReference type="EC" id="2.5.1.19" evidence="3"/>
<evidence type="ECO:0000256" key="3">
    <source>
        <dbReference type="ARBA" id="ARBA00012450"/>
    </source>
</evidence>
<evidence type="ECO:0000256" key="5">
    <source>
        <dbReference type="ARBA" id="ARBA00022679"/>
    </source>
</evidence>
<proteinExistence type="inferred from homology"/>
<dbReference type="InterPro" id="IPR036968">
    <property type="entry name" value="Enolpyruvate_Tfrase_sf"/>
</dbReference>
<dbReference type="PIRSF" id="PIRSF000505">
    <property type="entry name" value="EPSPS"/>
    <property type="match status" value="1"/>
</dbReference>
<dbReference type="GO" id="GO:0008652">
    <property type="term" value="P:amino acid biosynthetic process"/>
    <property type="evidence" value="ECO:0007669"/>
    <property type="project" value="UniProtKB-KW"/>
</dbReference>
<dbReference type="InterPro" id="IPR006264">
    <property type="entry name" value="EPSP_synthase"/>
</dbReference>
<dbReference type="HAMAP" id="MF_00210">
    <property type="entry name" value="EPSP_synth"/>
    <property type="match status" value="1"/>
</dbReference>
<comment type="similarity">
    <text evidence="2">Belongs to the EPSP synthase family.</text>
</comment>
<dbReference type="EMBL" id="CAEZTT010000007">
    <property type="protein sequence ID" value="CAB4568590.1"/>
    <property type="molecule type" value="Genomic_DNA"/>
</dbReference>
<dbReference type="PANTHER" id="PTHR21090:SF5">
    <property type="entry name" value="PENTAFUNCTIONAL AROM POLYPEPTIDE"/>
    <property type="match status" value="1"/>
</dbReference>
<accession>A0A6J6DWN6</accession>
<evidence type="ECO:0000256" key="6">
    <source>
        <dbReference type="ARBA" id="ARBA00023141"/>
    </source>
</evidence>
<evidence type="ECO:0000259" key="8">
    <source>
        <dbReference type="Pfam" id="PF00275"/>
    </source>
</evidence>
<dbReference type="UniPathway" id="UPA00053">
    <property type="reaction ID" value="UER00089"/>
</dbReference>
<keyword evidence="4" id="KW-0028">Amino-acid biosynthesis</keyword>
<dbReference type="Gene3D" id="3.65.10.10">
    <property type="entry name" value="Enolpyruvate transferase domain"/>
    <property type="match status" value="2"/>
</dbReference>
<organism evidence="9">
    <name type="scientific">freshwater metagenome</name>
    <dbReference type="NCBI Taxonomy" id="449393"/>
    <lineage>
        <taxon>unclassified sequences</taxon>
        <taxon>metagenomes</taxon>
        <taxon>ecological metagenomes</taxon>
    </lineage>
</organism>
<dbReference type="SUPFAM" id="SSF55205">
    <property type="entry name" value="EPT/RTPC-like"/>
    <property type="match status" value="1"/>
</dbReference>
<name>A0A6J6DWN6_9ZZZZ</name>
<sequence>MPLGVNRYAVAMAWQAISAPGAVTGQLRVPGSKSLSNRALLLAALSDGPSQISGVLLARDTKLMIAALQALGTKIELGETVQITPGKLTGGGKIDVGLAGTVMRFVPAIAALADGETYFYGDEQALLRPMRVTIDSLRQLGINVKDDGKNTLPFTVCGAGEVAGGEVRIDVSGSSQFLSALLLVGARFNSGVTVVNTANTVPSLPHIEMTIANLAEHGVVVERGKNTWKVLPGPIKAINRIIEPDLSNATVFLAAAMLTGGDVTILDWPKSSSQPGDEILSAFKQLGGKIEFTEIGLRLIGPTEISPVQIDLSAVGEITPTISAIAAAAPGISVLTGIGHLRGHETDRLKALVTELAKVGIFAKELPDGLEIHGGTLTAATSQLHSYHDHRMATFAAILGLKVPLELDDIATTAKTIPDFANLWQHFIAGAA</sequence>
<dbReference type="NCBIfam" id="TIGR01356">
    <property type="entry name" value="aroA"/>
    <property type="match status" value="1"/>
</dbReference>
<keyword evidence="5" id="KW-0808">Transferase</keyword>
<dbReference type="FunFam" id="3.65.10.10:FF:000011">
    <property type="entry name" value="3-phosphoshikimate 1-carboxyvinyltransferase"/>
    <property type="match status" value="1"/>
</dbReference>
<dbReference type="InterPro" id="IPR023193">
    <property type="entry name" value="EPSP_synthase_CS"/>
</dbReference>